<dbReference type="AlphaFoldDB" id="A0A0Q3VIV3"/>
<dbReference type="PATRIC" id="fig|1637975.4.peg.5161"/>
<dbReference type="Proteomes" id="UP000050996">
    <property type="component" value="Unassembled WGS sequence"/>
</dbReference>
<name>A0A0Q3VIV3_9BACI</name>
<proteinExistence type="predicted"/>
<comment type="caution">
    <text evidence="1">The sequence shown here is derived from an EMBL/GenBank/DDBJ whole genome shotgun (WGS) entry which is preliminary data.</text>
</comment>
<dbReference type="STRING" id="1637975.AN957_25560"/>
<organism evidence="1 2">
    <name type="scientific">Cytobacillus solani</name>
    <dbReference type="NCBI Taxonomy" id="1637975"/>
    <lineage>
        <taxon>Bacteria</taxon>
        <taxon>Bacillati</taxon>
        <taxon>Bacillota</taxon>
        <taxon>Bacilli</taxon>
        <taxon>Bacillales</taxon>
        <taxon>Bacillaceae</taxon>
        <taxon>Cytobacillus</taxon>
    </lineage>
</organism>
<gene>
    <name evidence="1" type="ORF">AN957_25560</name>
</gene>
<protein>
    <submittedName>
        <fullName evidence="1">Uncharacterized protein</fullName>
    </submittedName>
</protein>
<keyword evidence="2" id="KW-1185">Reference proteome</keyword>
<evidence type="ECO:0000313" key="1">
    <source>
        <dbReference type="EMBL" id="KQL22083.1"/>
    </source>
</evidence>
<sequence length="64" mass="7517">MMWFLVILCVSLLGIGFLVDWWNKKNGIRNFDPEENAKHVSESERAYIESHMHNIKNDHSNGPF</sequence>
<reference evidence="1 2" key="1">
    <citation type="submission" date="2015-09" db="EMBL/GenBank/DDBJ databases">
        <title>Genome sequencing project for genomic taxonomy and phylogenomics of Bacillus-like bacteria.</title>
        <authorList>
            <person name="Liu B."/>
            <person name="Wang J."/>
            <person name="Zhu Y."/>
            <person name="Liu G."/>
            <person name="Chen Q."/>
            <person name="Chen Z."/>
            <person name="Lan J."/>
            <person name="Che J."/>
            <person name="Ge C."/>
            <person name="Shi H."/>
            <person name="Pan Z."/>
            <person name="Liu X."/>
        </authorList>
    </citation>
    <scope>NUCLEOTIDE SEQUENCE [LARGE SCALE GENOMIC DNA]</scope>
    <source>
        <strain evidence="1 2">FJAT-18043</strain>
    </source>
</reference>
<evidence type="ECO:0000313" key="2">
    <source>
        <dbReference type="Proteomes" id="UP000050996"/>
    </source>
</evidence>
<dbReference type="EMBL" id="LJIX01000006">
    <property type="protein sequence ID" value="KQL22083.1"/>
    <property type="molecule type" value="Genomic_DNA"/>
</dbReference>
<accession>A0A0Q3VIV3</accession>